<reference evidence="19" key="1">
    <citation type="journal article" date="2019" name="G3 (Bethesda)">
        <title>Genome Assemblies of Two Rare Opportunistic Yeast Pathogens: Diutina rugosa (syn. Candida rugosa) and Trichomonascus ciferrii (syn. Candida ciferrii).</title>
        <authorList>
            <person name="Mixao V."/>
            <person name="Saus E."/>
            <person name="Hansen A.P."/>
            <person name="Lass-Florl C."/>
            <person name="Gabaldon T."/>
        </authorList>
    </citation>
    <scope>NUCLEOTIDE SEQUENCE</scope>
    <source>
        <strain evidence="19">CBS 4856</strain>
    </source>
</reference>
<name>A0A642UUX0_9ASCO</name>
<accession>A0A642UUX0</accession>
<evidence type="ECO:0000256" key="12">
    <source>
        <dbReference type="ARBA" id="ARBA00073968"/>
    </source>
</evidence>
<dbReference type="InterPro" id="IPR020094">
    <property type="entry name" value="TruA/RsuA/RluB/E/F_N"/>
</dbReference>
<protein>
    <recommendedName>
        <fullName evidence="12">tRNA pseudouridine synthase 1</fullName>
    </recommendedName>
    <alternativeName>
        <fullName evidence="13">tRNA pseudouridylate synthase 1</fullName>
    </alternativeName>
    <alternativeName>
        <fullName evidence="14">tRNA-uridine isomerase 1</fullName>
    </alternativeName>
</protein>
<dbReference type="OrthoDB" id="10256309at2759"/>
<keyword evidence="20" id="KW-1185">Reference proteome</keyword>
<gene>
    <name evidence="19" type="ORF">TRICI_005181</name>
</gene>
<evidence type="ECO:0000256" key="14">
    <source>
        <dbReference type="ARBA" id="ARBA00080858"/>
    </source>
</evidence>
<dbReference type="InterPro" id="IPR020103">
    <property type="entry name" value="PsdUridine_synth_cat_dom_sf"/>
</dbReference>
<evidence type="ECO:0000256" key="11">
    <source>
        <dbReference type="ARBA" id="ARBA00053072"/>
    </source>
</evidence>
<dbReference type="PANTHER" id="PTHR11142">
    <property type="entry name" value="PSEUDOURIDYLATE SYNTHASE"/>
    <property type="match status" value="1"/>
</dbReference>
<evidence type="ECO:0000256" key="10">
    <source>
        <dbReference type="ARBA" id="ARBA00036943"/>
    </source>
</evidence>
<dbReference type="GO" id="GO:0006397">
    <property type="term" value="P:mRNA processing"/>
    <property type="evidence" value="ECO:0007669"/>
    <property type="project" value="UniProtKB-KW"/>
</dbReference>
<dbReference type="InterPro" id="IPR020095">
    <property type="entry name" value="PsdUridine_synth_TruA_C"/>
</dbReference>
<dbReference type="FunFam" id="3.30.70.660:FF:000002">
    <property type="entry name" value="tRNA pseudouridine synthase"/>
    <property type="match status" value="1"/>
</dbReference>
<comment type="catalytic activity">
    <reaction evidence="2">
        <text>uridine in snRNA = pseudouridine in snRNA</text>
        <dbReference type="Rhea" id="RHEA:51124"/>
        <dbReference type="Rhea" id="RHEA-COMP:12891"/>
        <dbReference type="Rhea" id="RHEA-COMP:12892"/>
        <dbReference type="ChEBI" id="CHEBI:65314"/>
        <dbReference type="ChEBI" id="CHEBI:65315"/>
    </reaction>
</comment>
<comment type="subcellular location">
    <subcellularLocation>
        <location evidence="4">Nucleus</location>
    </subcellularLocation>
</comment>
<evidence type="ECO:0000256" key="9">
    <source>
        <dbReference type="ARBA" id="ARBA00023242"/>
    </source>
</evidence>
<dbReference type="GO" id="GO:0031119">
    <property type="term" value="P:tRNA pseudouridine synthesis"/>
    <property type="evidence" value="ECO:0007669"/>
    <property type="project" value="InterPro"/>
</dbReference>
<evidence type="ECO:0000256" key="2">
    <source>
        <dbReference type="ARBA" id="ARBA00001832"/>
    </source>
</evidence>
<comment type="similarity">
    <text evidence="5">Belongs to the tRNA pseudouridine synthase TruA family.</text>
</comment>
<dbReference type="Gene3D" id="3.30.70.660">
    <property type="entry name" value="Pseudouridine synthase I, catalytic domain, C-terminal subdomain"/>
    <property type="match status" value="1"/>
</dbReference>
<evidence type="ECO:0000256" key="7">
    <source>
        <dbReference type="ARBA" id="ARBA00022694"/>
    </source>
</evidence>
<dbReference type="InterPro" id="IPR041708">
    <property type="entry name" value="PUS1/PUS2-like"/>
</dbReference>
<dbReference type="InterPro" id="IPR020097">
    <property type="entry name" value="PsdUridine_synth_TruA_a/b_dom"/>
</dbReference>
<comment type="cofactor">
    <cofactor evidence="3">
        <name>Zn(2+)</name>
        <dbReference type="ChEBI" id="CHEBI:29105"/>
    </cofactor>
</comment>
<keyword evidence="9" id="KW-0539">Nucleus</keyword>
<evidence type="ECO:0000256" key="3">
    <source>
        <dbReference type="ARBA" id="ARBA00001947"/>
    </source>
</evidence>
<dbReference type="SUPFAM" id="SSF55120">
    <property type="entry name" value="Pseudouridine synthase"/>
    <property type="match status" value="1"/>
</dbReference>
<comment type="catalytic activity">
    <reaction evidence="10">
        <text>a uridine in tRNA = a pseudouridine in tRNA</text>
        <dbReference type="Rhea" id="RHEA:54572"/>
        <dbReference type="Rhea" id="RHEA-COMP:13339"/>
        <dbReference type="Rhea" id="RHEA-COMP:13934"/>
        <dbReference type="ChEBI" id="CHEBI:65314"/>
        <dbReference type="ChEBI" id="CHEBI:65315"/>
    </reaction>
</comment>
<comment type="caution">
    <text evidence="19">The sequence shown here is derived from an EMBL/GenBank/DDBJ whole genome shotgun (WGS) entry which is preliminary data.</text>
</comment>
<evidence type="ECO:0000313" key="19">
    <source>
        <dbReference type="EMBL" id="KAA8906148.1"/>
    </source>
</evidence>
<evidence type="ECO:0000256" key="5">
    <source>
        <dbReference type="ARBA" id="ARBA00009375"/>
    </source>
</evidence>
<dbReference type="Gene3D" id="3.30.70.580">
    <property type="entry name" value="Pseudouridine synthase I, catalytic domain, N-terminal subdomain"/>
    <property type="match status" value="1"/>
</dbReference>
<proteinExistence type="inferred from homology"/>
<dbReference type="PANTHER" id="PTHR11142:SF4">
    <property type="entry name" value="PSEUDOURIDYLATE SYNTHASE 1 HOMOLOG"/>
    <property type="match status" value="1"/>
</dbReference>
<keyword evidence="7" id="KW-0819">tRNA processing</keyword>
<dbReference type="VEuPathDB" id="FungiDB:TRICI_005181"/>
<keyword evidence="6" id="KW-0507">mRNA processing</keyword>
<evidence type="ECO:0000256" key="16">
    <source>
        <dbReference type="PIRSR" id="PIRSR641708-2"/>
    </source>
</evidence>
<evidence type="ECO:0000259" key="18">
    <source>
        <dbReference type="Pfam" id="PF01416"/>
    </source>
</evidence>
<organism evidence="19 20">
    <name type="scientific">Trichomonascus ciferrii</name>
    <dbReference type="NCBI Taxonomy" id="44093"/>
    <lineage>
        <taxon>Eukaryota</taxon>
        <taxon>Fungi</taxon>
        <taxon>Dikarya</taxon>
        <taxon>Ascomycota</taxon>
        <taxon>Saccharomycotina</taxon>
        <taxon>Dipodascomycetes</taxon>
        <taxon>Dipodascales</taxon>
        <taxon>Trichomonascaceae</taxon>
        <taxon>Trichomonascus</taxon>
        <taxon>Trichomonascus ciferrii complex</taxon>
    </lineage>
</organism>
<evidence type="ECO:0000256" key="1">
    <source>
        <dbReference type="ARBA" id="ARBA00001166"/>
    </source>
</evidence>
<dbReference type="InterPro" id="IPR001406">
    <property type="entry name" value="PsdUridine_synth_TruA"/>
</dbReference>
<evidence type="ECO:0000256" key="6">
    <source>
        <dbReference type="ARBA" id="ARBA00022664"/>
    </source>
</evidence>
<dbReference type="NCBIfam" id="TIGR00071">
    <property type="entry name" value="hisT_truA"/>
    <property type="match status" value="1"/>
</dbReference>
<dbReference type="Proteomes" id="UP000761534">
    <property type="component" value="Unassembled WGS sequence"/>
</dbReference>
<feature type="binding site" evidence="16">
    <location>
        <position position="100"/>
    </location>
    <ligand>
        <name>substrate</name>
    </ligand>
</feature>
<evidence type="ECO:0000256" key="13">
    <source>
        <dbReference type="ARBA" id="ARBA00079072"/>
    </source>
</evidence>
<comment type="function">
    <text evidence="11">Formation of pseudouridine at positions 27 and 28 in the anticodon stem and loop of transfer RNAs; at positions 34 and 36 of intron-containing precursor tRNA(Ile) and at position 35 in the intron-containing tRNA(Tyr). Catalyzes pseudouridylation at position 44 in U2 snRNA. Also catalyzes pseudouridylation of mRNAs.</text>
</comment>
<evidence type="ECO:0000256" key="17">
    <source>
        <dbReference type="SAM" id="MobiDB-lite"/>
    </source>
</evidence>
<dbReference type="GO" id="GO:1990481">
    <property type="term" value="P:mRNA pseudouridine synthesis"/>
    <property type="evidence" value="ECO:0007669"/>
    <property type="project" value="TreeGrafter"/>
</dbReference>
<dbReference type="GO" id="GO:0031120">
    <property type="term" value="P:snRNA pseudouridine synthesis"/>
    <property type="evidence" value="ECO:0007669"/>
    <property type="project" value="UniProtKB-ARBA"/>
</dbReference>
<feature type="domain" description="Pseudouridine synthase I TruA alpha/beta" evidence="18">
    <location>
        <begin position="217"/>
        <end position="320"/>
    </location>
</feature>
<keyword evidence="8" id="KW-0413">Isomerase</keyword>
<feature type="compositionally biased region" description="Acidic residues" evidence="17">
    <location>
        <begin position="401"/>
        <end position="412"/>
    </location>
</feature>
<dbReference type="FunFam" id="3.30.70.580:FF:000002">
    <property type="entry name" value="tRNA pseudouridine synthase"/>
    <property type="match status" value="1"/>
</dbReference>
<sequence length="412" mass="46891">MQVNPPQKTIEGDLFDAFVKAGAISKDNSDDPKKSSFMRAARTDKGVHAAGNVVSLKLIVEDEDVVEKINQNLPEQIRVWGINRTNKSFECRKLCGSRVYEYLIPSYSFLPPKPGSAFAERLNEVAKEKPGVTKDDPEGDLFWAEVEKRLAAEGVSKEDLRSYQEVTGEGEEVREESNANSKLGASVIKKIKTIENACRREYRISVQRLEKIRQCFKLYEGVHNFHNFTLGKGYKDPSAQRFMKSLTVSEPKLINGTEWLSIKIHGQSFMLHQIRKMVAMVALTIRYGAPESRITEAFGEQSISIPKAPSLGLLLEQPVYEAYNRKLETFGRDAITFEPYQEQMEEFKSKHIYDKIYTDEAKENVFHAFFAFMDSFKDSPFDYFTAHGITSSTKQQKISDEDKEELQGDNEG</sequence>
<dbReference type="Pfam" id="PF01416">
    <property type="entry name" value="PseudoU_synth_1"/>
    <property type="match status" value="1"/>
</dbReference>
<dbReference type="GO" id="GO:0009982">
    <property type="term" value="F:pseudouridine synthase activity"/>
    <property type="evidence" value="ECO:0007669"/>
    <property type="project" value="InterPro"/>
</dbReference>
<dbReference type="GO" id="GO:0003723">
    <property type="term" value="F:RNA binding"/>
    <property type="evidence" value="ECO:0007669"/>
    <property type="project" value="InterPro"/>
</dbReference>
<evidence type="ECO:0000256" key="4">
    <source>
        <dbReference type="ARBA" id="ARBA00004123"/>
    </source>
</evidence>
<comment type="catalytic activity">
    <reaction evidence="1">
        <text>a uridine in mRNA = a pseudouridine in mRNA</text>
        <dbReference type="Rhea" id="RHEA:56644"/>
        <dbReference type="Rhea" id="RHEA-COMP:14658"/>
        <dbReference type="Rhea" id="RHEA-COMP:14659"/>
        <dbReference type="ChEBI" id="CHEBI:65314"/>
        <dbReference type="ChEBI" id="CHEBI:65315"/>
    </reaction>
</comment>
<feature type="active site" description="Nucleophile" evidence="15">
    <location>
        <position position="44"/>
    </location>
</feature>
<evidence type="ECO:0000256" key="15">
    <source>
        <dbReference type="PIRSR" id="PIRSR641708-1"/>
    </source>
</evidence>
<evidence type="ECO:0000256" key="8">
    <source>
        <dbReference type="ARBA" id="ARBA00023235"/>
    </source>
</evidence>
<dbReference type="CDD" id="cd02568">
    <property type="entry name" value="PseudoU_synth_PUS1_PUS2"/>
    <property type="match status" value="1"/>
</dbReference>
<dbReference type="AlphaFoldDB" id="A0A642UUX0"/>
<feature type="region of interest" description="Disordered" evidence="17">
    <location>
        <begin position="393"/>
        <end position="412"/>
    </location>
</feature>
<evidence type="ECO:0000313" key="20">
    <source>
        <dbReference type="Proteomes" id="UP000761534"/>
    </source>
</evidence>
<dbReference type="EMBL" id="SWFS01000402">
    <property type="protein sequence ID" value="KAA8906148.1"/>
    <property type="molecule type" value="Genomic_DNA"/>
</dbReference>
<dbReference type="GO" id="GO:0005634">
    <property type="term" value="C:nucleus"/>
    <property type="evidence" value="ECO:0007669"/>
    <property type="project" value="UniProtKB-SubCell"/>
</dbReference>